<dbReference type="EMBL" id="FSRU01000001">
    <property type="protein sequence ID" value="SIO03827.1"/>
    <property type="molecule type" value="Genomic_DNA"/>
</dbReference>
<reference evidence="2 3" key="1">
    <citation type="submission" date="2016-11" db="EMBL/GenBank/DDBJ databases">
        <authorList>
            <person name="Jaros S."/>
            <person name="Januszkiewicz K."/>
            <person name="Wedrychowicz H."/>
        </authorList>
    </citation>
    <scope>NUCLEOTIDE SEQUENCE [LARGE SCALE GENOMIC DNA]</scope>
    <source>
        <strain evidence="2 3">GAS95</strain>
    </source>
</reference>
<dbReference type="RefSeq" id="WP_143788242.1">
    <property type="nucleotide sequence ID" value="NZ_FSRU01000001.1"/>
</dbReference>
<evidence type="ECO:0000259" key="1">
    <source>
        <dbReference type="Pfam" id="PF13579"/>
    </source>
</evidence>
<dbReference type="Pfam" id="PF13692">
    <property type="entry name" value="Glyco_trans_1_4"/>
    <property type="match status" value="1"/>
</dbReference>
<evidence type="ECO:0000313" key="2">
    <source>
        <dbReference type="EMBL" id="SIO03827.1"/>
    </source>
</evidence>
<dbReference type="Proteomes" id="UP000185151">
    <property type="component" value="Unassembled WGS sequence"/>
</dbReference>
<dbReference type="PANTHER" id="PTHR45947">
    <property type="entry name" value="SULFOQUINOVOSYL TRANSFERASE SQD2"/>
    <property type="match status" value="1"/>
</dbReference>
<name>A0A1N6G8I8_9BURK</name>
<dbReference type="SUPFAM" id="SSF53756">
    <property type="entry name" value="UDP-Glycosyltransferase/glycogen phosphorylase"/>
    <property type="match status" value="1"/>
</dbReference>
<dbReference type="InterPro" id="IPR028098">
    <property type="entry name" value="Glyco_trans_4-like_N"/>
</dbReference>
<protein>
    <submittedName>
        <fullName evidence="2">Poly(Glycerol-phosphate) alpha-glucosyltransferase</fullName>
    </submittedName>
</protein>
<dbReference type="PANTHER" id="PTHR45947:SF3">
    <property type="entry name" value="SULFOQUINOVOSYL TRANSFERASE SQD2"/>
    <property type="match status" value="1"/>
</dbReference>
<proteinExistence type="predicted"/>
<keyword evidence="2" id="KW-0808">Transferase</keyword>
<dbReference type="Gene3D" id="3.40.50.2000">
    <property type="entry name" value="Glycogen Phosphorylase B"/>
    <property type="match status" value="2"/>
</dbReference>
<dbReference type="InterPro" id="IPR050194">
    <property type="entry name" value="Glycosyltransferase_grp1"/>
</dbReference>
<dbReference type="AlphaFoldDB" id="A0A1N6G8I8"/>
<feature type="domain" description="Glycosyltransferase subfamily 4-like N-terminal" evidence="1">
    <location>
        <begin position="32"/>
        <end position="188"/>
    </location>
</feature>
<dbReference type="GO" id="GO:0016758">
    <property type="term" value="F:hexosyltransferase activity"/>
    <property type="evidence" value="ECO:0007669"/>
    <property type="project" value="TreeGrafter"/>
</dbReference>
<evidence type="ECO:0000313" key="3">
    <source>
        <dbReference type="Proteomes" id="UP000185151"/>
    </source>
</evidence>
<dbReference type="OrthoDB" id="433681at2"/>
<sequence length="403" mass="44176">MKLQADIHAESCASHQVGFVTASASRTGGGLFDAMRGLALELPAAGFMPRVFALKDAHTEDDLPQWHGTQVTTCDRVGPAMLGYSPALRAALLASDAQVIHTHGIWMHPSADVVAWHRRQSKPYIISPHGMLDRWILNRSKLKKWGALAAYERSHLKRAACLHALNLEEAHAIRAAGLKQPIAVVHNGVTIPSNESPGLPSWWNAGFASRKLLLYFGRLHPKKGVENLLAAWKESVTADSVNERWNLIIGGWGDPSYIAQLRGMVNEGIDADGVHFIGAQFGDDKAKTYAACDCVILPSFSEGLPMVPLEAWSFRKPVALTRECNLSIGFSQHAAFEILNSIDGLREFLGDLCNVSDAQIEKMGGNGRSLVERHFTWNSIAEQMAGVYGWLMGTRERPVCIID</sequence>
<organism evidence="2 3">
    <name type="scientific">Paraburkholderia phenazinium</name>
    <dbReference type="NCBI Taxonomy" id="60549"/>
    <lineage>
        <taxon>Bacteria</taxon>
        <taxon>Pseudomonadati</taxon>
        <taxon>Pseudomonadota</taxon>
        <taxon>Betaproteobacteria</taxon>
        <taxon>Burkholderiales</taxon>
        <taxon>Burkholderiaceae</taxon>
        <taxon>Paraburkholderia</taxon>
    </lineage>
</organism>
<accession>A0A1N6G8I8</accession>
<keyword evidence="3" id="KW-1185">Reference proteome</keyword>
<dbReference type="Pfam" id="PF13579">
    <property type="entry name" value="Glyco_trans_4_4"/>
    <property type="match status" value="1"/>
</dbReference>
<gene>
    <name evidence="2" type="ORF">SAMN05444165_0623</name>
</gene>